<protein>
    <submittedName>
        <fullName evidence="2">NAD(P)-dependent oxidoreductase</fullName>
    </submittedName>
</protein>
<evidence type="ECO:0000313" key="2">
    <source>
        <dbReference type="EMBL" id="MEK0085494.1"/>
    </source>
</evidence>
<reference evidence="2 3" key="1">
    <citation type="submission" date="2024-01" db="EMBL/GenBank/DDBJ databases">
        <title>Multi-omics insights into the function and evolution of sodium benzoate biodegradation pathways in Benzoatithermus flavus gen. nov., sp. nov. from hot spring.</title>
        <authorList>
            <person name="Hu C.-J."/>
            <person name="Li W.-J."/>
        </authorList>
    </citation>
    <scope>NUCLEOTIDE SEQUENCE [LARGE SCALE GENOMIC DNA]</scope>
    <source>
        <strain evidence="2 3">SYSU G07066</strain>
    </source>
</reference>
<dbReference type="SUPFAM" id="SSF51735">
    <property type="entry name" value="NAD(P)-binding Rossmann-fold domains"/>
    <property type="match status" value="1"/>
</dbReference>
<dbReference type="Gene3D" id="3.40.50.720">
    <property type="entry name" value="NAD(P)-binding Rossmann-like Domain"/>
    <property type="match status" value="1"/>
</dbReference>
<name>A0ABU8XWQ8_9PROT</name>
<organism evidence="2 3">
    <name type="scientific">Benzoatithermus flavus</name>
    <dbReference type="NCBI Taxonomy" id="3108223"/>
    <lineage>
        <taxon>Bacteria</taxon>
        <taxon>Pseudomonadati</taxon>
        <taxon>Pseudomonadota</taxon>
        <taxon>Alphaproteobacteria</taxon>
        <taxon>Geminicoccales</taxon>
        <taxon>Geminicoccaceae</taxon>
        <taxon>Benzoatithermus</taxon>
    </lineage>
</organism>
<dbReference type="Proteomes" id="UP001375743">
    <property type="component" value="Unassembled WGS sequence"/>
</dbReference>
<proteinExistence type="predicted"/>
<feature type="domain" description="NAD-dependent epimerase/dehydratase" evidence="1">
    <location>
        <begin position="4"/>
        <end position="196"/>
    </location>
</feature>
<evidence type="ECO:0000259" key="1">
    <source>
        <dbReference type="Pfam" id="PF01370"/>
    </source>
</evidence>
<comment type="caution">
    <text evidence="2">The sequence shown here is derived from an EMBL/GenBank/DDBJ whole genome shotgun (WGS) entry which is preliminary data.</text>
</comment>
<sequence>MMRVLLTGASSFTGAWFAKALAGRGCEVIAPLRSRLDAGDADRRSRLARIAGACRLIEACPFGSECFLALIRASRPLDILCHHGAKAGDHRDPALDPLAATVAHTRAIERVLEALADAGCRTLLLTGTVFEADEGRSDGPLAAVGAYGLAKTLTWHVFRYHADRSGLTLGKFVIASPFGPCEKPGLVRQLVTAWLGREVPTLCRPQLVRDHLQVQLLAAAYARFAHDLPERSDGCHRLTPSQFAEPLDRFAARLADSLSPRLGLPCRFRCAAPPEAADEPLVRLGLDPLRELVSDLDPEAAWDGYARALLESGNQSD</sequence>
<dbReference type="Pfam" id="PF01370">
    <property type="entry name" value="Epimerase"/>
    <property type="match status" value="1"/>
</dbReference>
<gene>
    <name evidence="2" type="ORF">U1T56_20260</name>
</gene>
<dbReference type="RefSeq" id="WP_418161343.1">
    <property type="nucleotide sequence ID" value="NZ_JBBLZC010000028.1"/>
</dbReference>
<keyword evidence="3" id="KW-1185">Reference proteome</keyword>
<dbReference type="InterPro" id="IPR001509">
    <property type="entry name" value="Epimerase_deHydtase"/>
</dbReference>
<dbReference type="EMBL" id="JBBLZC010000028">
    <property type="protein sequence ID" value="MEK0085494.1"/>
    <property type="molecule type" value="Genomic_DNA"/>
</dbReference>
<evidence type="ECO:0000313" key="3">
    <source>
        <dbReference type="Proteomes" id="UP001375743"/>
    </source>
</evidence>
<accession>A0ABU8XWQ8</accession>
<dbReference type="InterPro" id="IPR036291">
    <property type="entry name" value="NAD(P)-bd_dom_sf"/>
</dbReference>